<reference evidence="1 2" key="1">
    <citation type="submission" date="2017-07" db="EMBL/GenBank/DDBJ databases">
        <authorList>
            <person name="Talla V."/>
            <person name="Backstrom N."/>
        </authorList>
    </citation>
    <scope>NUCLEOTIDE SEQUENCE [LARGE SCALE GENOMIC DNA]</scope>
</reference>
<sequence length="284" mass="32584">MDLLIGNARTVTQQMRVLWDYFINESNGVWCQRFTIDTARGGVIIYDKQEVKVKYTLLAFILTLENTGLRKLRQINKPFQRSRVSNIVDKQSECKIFVMSSCVVEEGREEGGGFVSEAGCSSDVVERPRRETLFFRIELLSKIPCKVKKLGNEPKKNKSLLLFLFLHERETKRVVLREQHQMSVIANGFLVSLSKQLRATNITTLNNILRLQMLNHLHVSIHPKINLNKKGSSIAVDNNSQMNLLTPSSVILLGEKRQGWNSIAKKYLNEFSRYETLFSCFGDI</sequence>
<keyword evidence="2" id="KW-1185">Reference proteome</keyword>
<proteinExistence type="predicted"/>
<name>A0A5E4Q3P5_9NEOP</name>
<accession>A0A5E4Q3P5</accession>
<protein>
    <submittedName>
        <fullName evidence="1">Uncharacterized protein</fullName>
    </submittedName>
</protein>
<evidence type="ECO:0000313" key="2">
    <source>
        <dbReference type="Proteomes" id="UP000324832"/>
    </source>
</evidence>
<dbReference type="AlphaFoldDB" id="A0A5E4Q3P5"/>
<organism evidence="1 2">
    <name type="scientific">Leptidea sinapis</name>
    <dbReference type="NCBI Taxonomy" id="189913"/>
    <lineage>
        <taxon>Eukaryota</taxon>
        <taxon>Metazoa</taxon>
        <taxon>Ecdysozoa</taxon>
        <taxon>Arthropoda</taxon>
        <taxon>Hexapoda</taxon>
        <taxon>Insecta</taxon>
        <taxon>Pterygota</taxon>
        <taxon>Neoptera</taxon>
        <taxon>Endopterygota</taxon>
        <taxon>Lepidoptera</taxon>
        <taxon>Glossata</taxon>
        <taxon>Ditrysia</taxon>
        <taxon>Papilionoidea</taxon>
        <taxon>Pieridae</taxon>
        <taxon>Dismorphiinae</taxon>
        <taxon>Leptidea</taxon>
    </lineage>
</organism>
<gene>
    <name evidence="1" type="ORF">LSINAPIS_LOCUS5196</name>
</gene>
<evidence type="ECO:0000313" key="1">
    <source>
        <dbReference type="EMBL" id="VVC92852.1"/>
    </source>
</evidence>
<dbReference type="EMBL" id="FZQP02001448">
    <property type="protein sequence ID" value="VVC92852.1"/>
    <property type="molecule type" value="Genomic_DNA"/>
</dbReference>
<dbReference type="Proteomes" id="UP000324832">
    <property type="component" value="Unassembled WGS sequence"/>
</dbReference>